<protein>
    <recommendedName>
        <fullName evidence="2">HTH cro/C1-type domain-containing protein</fullName>
    </recommendedName>
</protein>
<dbReference type="Pfam" id="PF07883">
    <property type="entry name" value="Cupin_2"/>
    <property type="match status" value="1"/>
</dbReference>
<dbReference type="FunCoup" id="A0A0D2GAW8">
    <property type="interactions" value="127"/>
</dbReference>
<dbReference type="RefSeq" id="WP_044351245.1">
    <property type="nucleotide sequence ID" value="NZ_AZAC01000036.1"/>
</dbReference>
<dbReference type="STRING" id="1429043.X474_21475"/>
<dbReference type="Pfam" id="PF01381">
    <property type="entry name" value="HTH_3"/>
    <property type="match status" value="1"/>
</dbReference>
<dbReference type="PANTHER" id="PTHR46797:SF2">
    <property type="entry name" value="TRANSCRIPTIONAL REGULATOR"/>
    <property type="match status" value="1"/>
</dbReference>
<accession>A0A0D2GAW8</accession>
<dbReference type="GO" id="GO:0003700">
    <property type="term" value="F:DNA-binding transcription factor activity"/>
    <property type="evidence" value="ECO:0007669"/>
    <property type="project" value="TreeGrafter"/>
</dbReference>
<dbReference type="PANTHER" id="PTHR46797">
    <property type="entry name" value="HTH-TYPE TRANSCRIPTIONAL REGULATOR"/>
    <property type="match status" value="1"/>
</dbReference>
<dbReference type="CDD" id="cd00093">
    <property type="entry name" value="HTH_XRE"/>
    <property type="match status" value="1"/>
</dbReference>
<feature type="domain" description="HTH cro/C1-type" evidence="2">
    <location>
        <begin position="10"/>
        <end position="64"/>
    </location>
</feature>
<comment type="caution">
    <text evidence="3">The sequence shown here is derived from an EMBL/GenBank/DDBJ whole genome shotgun (WGS) entry which is preliminary data.</text>
</comment>
<dbReference type="SUPFAM" id="SSF47413">
    <property type="entry name" value="lambda repressor-like DNA-binding domains"/>
    <property type="match status" value="1"/>
</dbReference>
<reference evidence="3 4" key="1">
    <citation type="submission" date="2013-11" db="EMBL/GenBank/DDBJ databases">
        <title>Metagenomic analysis of a methanogenic consortium involved in long chain n-alkane degradation.</title>
        <authorList>
            <person name="Davidova I.A."/>
            <person name="Callaghan A.V."/>
            <person name="Wawrik B."/>
            <person name="Pruitt S."/>
            <person name="Marks C."/>
            <person name="Duncan K.E."/>
            <person name="Suflita J.M."/>
        </authorList>
    </citation>
    <scope>NUCLEOTIDE SEQUENCE [LARGE SCALE GENOMIC DNA]</scope>
    <source>
        <strain evidence="3 4">SPR</strain>
    </source>
</reference>
<dbReference type="AlphaFoldDB" id="A0A0D2GAW8"/>
<keyword evidence="1" id="KW-0238">DNA-binding</keyword>
<dbReference type="CDD" id="cd02209">
    <property type="entry name" value="cupin_XRE_C"/>
    <property type="match status" value="1"/>
</dbReference>
<dbReference type="InterPro" id="IPR014710">
    <property type="entry name" value="RmlC-like_jellyroll"/>
</dbReference>
<proteinExistence type="predicted"/>
<dbReference type="EMBL" id="AZAC01000036">
    <property type="protein sequence ID" value="KIX11987.1"/>
    <property type="molecule type" value="Genomic_DNA"/>
</dbReference>
<dbReference type="Proteomes" id="UP000032233">
    <property type="component" value="Unassembled WGS sequence"/>
</dbReference>
<dbReference type="InParanoid" id="A0A0D2GAW8"/>
<dbReference type="InterPro" id="IPR011051">
    <property type="entry name" value="RmlC_Cupin_sf"/>
</dbReference>
<dbReference type="OrthoDB" id="9805356at2"/>
<gene>
    <name evidence="3" type="ORF">X474_21475</name>
</gene>
<dbReference type="InterPro" id="IPR010982">
    <property type="entry name" value="Lambda_DNA-bd_dom_sf"/>
</dbReference>
<dbReference type="Gene3D" id="1.10.260.40">
    <property type="entry name" value="lambda repressor-like DNA-binding domains"/>
    <property type="match status" value="1"/>
</dbReference>
<keyword evidence="4" id="KW-1185">Reference proteome</keyword>
<dbReference type="InterPro" id="IPR013096">
    <property type="entry name" value="Cupin_2"/>
</dbReference>
<sequence length="183" mass="20620">MGELELGQRIKEKRLSRQLTLKQLAEMVGCSDAHISQIERGRASPSIATLKKIAAALQSKITDFFNDGEDDEPVVMTPENRKTLTLSRWNARIQSLVKNAKDKRMQPFFTTIQPGGGSHGSYQHVGEEFGIVLKGEMSLEVKGTKYTVHQFESFYYDSNDPHSWSNDTDKETVVIWVVSPPSF</sequence>
<evidence type="ECO:0000313" key="4">
    <source>
        <dbReference type="Proteomes" id="UP000032233"/>
    </source>
</evidence>
<dbReference type="PROSITE" id="PS50943">
    <property type="entry name" value="HTH_CROC1"/>
    <property type="match status" value="1"/>
</dbReference>
<dbReference type="InterPro" id="IPR050807">
    <property type="entry name" value="TransReg_Diox_bact_type"/>
</dbReference>
<organism evidence="3 4">
    <name type="scientific">Dethiosulfatarculus sandiegensis</name>
    <dbReference type="NCBI Taxonomy" id="1429043"/>
    <lineage>
        <taxon>Bacteria</taxon>
        <taxon>Pseudomonadati</taxon>
        <taxon>Thermodesulfobacteriota</taxon>
        <taxon>Desulfarculia</taxon>
        <taxon>Desulfarculales</taxon>
        <taxon>Desulfarculaceae</taxon>
        <taxon>Dethiosulfatarculus</taxon>
    </lineage>
</organism>
<dbReference type="InterPro" id="IPR001387">
    <property type="entry name" value="Cro/C1-type_HTH"/>
</dbReference>
<evidence type="ECO:0000256" key="1">
    <source>
        <dbReference type="ARBA" id="ARBA00023125"/>
    </source>
</evidence>
<dbReference type="GO" id="GO:0005829">
    <property type="term" value="C:cytosol"/>
    <property type="evidence" value="ECO:0007669"/>
    <property type="project" value="TreeGrafter"/>
</dbReference>
<evidence type="ECO:0000259" key="2">
    <source>
        <dbReference type="PROSITE" id="PS50943"/>
    </source>
</evidence>
<evidence type="ECO:0000313" key="3">
    <source>
        <dbReference type="EMBL" id="KIX11987.1"/>
    </source>
</evidence>
<dbReference type="SMART" id="SM00530">
    <property type="entry name" value="HTH_XRE"/>
    <property type="match status" value="1"/>
</dbReference>
<name>A0A0D2GAW8_9BACT</name>
<dbReference type="Gene3D" id="2.60.120.10">
    <property type="entry name" value="Jelly Rolls"/>
    <property type="match status" value="1"/>
</dbReference>
<dbReference type="GO" id="GO:0003677">
    <property type="term" value="F:DNA binding"/>
    <property type="evidence" value="ECO:0007669"/>
    <property type="project" value="UniProtKB-KW"/>
</dbReference>
<dbReference type="SUPFAM" id="SSF51182">
    <property type="entry name" value="RmlC-like cupins"/>
    <property type="match status" value="1"/>
</dbReference>